<dbReference type="PROSITE" id="PS50929">
    <property type="entry name" value="ABC_TM1F"/>
    <property type="match status" value="1"/>
</dbReference>
<dbReference type="GO" id="GO:0005524">
    <property type="term" value="F:ATP binding"/>
    <property type="evidence" value="ECO:0007669"/>
    <property type="project" value="UniProtKB-KW"/>
</dbReference>
<comment type="subcellular location">
    <subcellularLocation>
        <location evidence="1">Cell membrane</location>
        <topology evidence="1">Multi-pass membrane protein</topology>
    </subcellularLocation>
</comment>
<organism evidence="15 16">
    <name type="scientific">Secundilactobacillus kimchicus JCM 15530</name>
    <dbReference type="NCBI Taxonomy" id="1302272"/>
    <lineage>
        <taxon>Bacteria</taxon>
        <taxon>Bacillati</taxon>
        <taxon>Bacillota</taxon>
        <taxon>Bacilli</taxon>
        <taxon>Lactobacillales</taxon>
        <taxon>Lactobacillaceae</taxon>
        <taxon>Secundilactobacillus</taxon>
    </lineage>
</organism>
<dbReference type="PANTHER" id="PTHR43394">
    <property type="entry name" value="ATP-DEPENDENT PERMEASE MDL1, MITOCHONDRIAL"/>
    <property type="match status" value="1"/>
</dbReference>
<dbReference type="Pfam" id="PF00664">
    <property type="entry name" value="ABC_membrane"/>
    <property type="match status" value="1"/>
</dbReference>
<evidence type="ECO:0000256" key="11">
    <source>
        <dbReference type="ARBA" id="ARBA00072598"/>
    </source>
</evidence>
<comment type="caution">
    <text evidence="15">The sequence shown here is derived from an EMBL/GenBank/DDBJ whole genome shotgun (WGS) entry which is preliminary data.</text>
</comment>
<dbReference type="GO" id="GO:0005886">
    <property type="term" value="C:plasma membrane"/>
    <property type="evidence" value="ECO:0007669"/>
    <property type="project" value="UniProtKB-SubCell"/>
</dbReference>
<evidence type="ECO:0000256" key="5">
    <source>
        <dbReference type="ARBA" id="ARBA00022840"/>
    </source>
</evidence>
<dbReference type="Gene3D" id="3.40.50.300">
    <property type="entry name" value="P-loop containing nucleotide triphosphate hydrolases"/>
    <property type="match status" value="1"/>
</dbReference>
<feature type="transmembrane region" description="Helical" evidence="12">
    <location>
        <begin position="145"/>
        <end position="164"/>
    </location>
</feature>
<evidence type="ECO:0000256" key="4">
    <source>
        <dbReference type="ARBA" id="ARBA00022741"/>
    </source>
</evidence>
<dbReference type="OrthoDB" id="9770415at2"/>
<dbReference type="InterPro" id="IPR027417">
    <property type="entry name" value="P-loop_NTPase"/>
</dbReference>
<dbReference type="InterPro" id="IPR036640">
    <property type="entry name" value="ABC1_TM_sf"/>
</dbReference>
<dbReference type="InterPro" id="IPR039421">
    <property type="entry name" value="Type_1_exporter"/>
</dbReference>
<dbReference type="RefSeq" id="WP_056942270.1">
    <property type="nucleotide sequence ID" value="NZ_AZCX01000003.1"/>
</dbReference>
<dbReference type="EMBL" id="AZCX01000003">
    <property type="protein sequence ID" value="KRK48435.1"/>
    <property type="molecule type" value="Genomic_DNA"/>
</dbReference>
<feature type="transmembrane region" description="Helical" evidence="12">
    <location>
        <begin position="170"/>
        <end position="187"/>
    </location>
</feature>
<evidence type="ECO:0000256" key="2">
    <source>
        <dbReference type="ARBA" id="ARBA00012191"/>
    </source>
</evidence>
<evidence type="ECO:0000256" key="9">
    <source>
        <dbReference type="ARBA" id="ARBA00059943"/>
    </source>
</evidence>
<keyword evidence="5" id="KW-0067">ATP-binding</keyword>
<feature type="transmembrane region" description="Helical" evidence="12">
    <location>
        <begin position="256"/>
        <end position="277"/>
    </location>
</feature>
<keyword evidence="3 12" id="KW-0812">Transmembrane</keyword>
<dbReference type="EC" id="7.6.2.2" evidence="2"/>
<dbReference type="PROSITE" id="PS00211">
    <property type="entry name" value="ABC_TRANSPORTER_1"/>
    <property type="match status" value="1"/>
</dbReference>
<dbReference type="SUPFAM" id="SSF90123">
    <property type="entry name" value="ABC transporter transmembrane region"/>
    <property type="match status" value="1"/>
</dbReference>
<evidence type="ECO:0000259" key="13">
    <source>
        <dbReference type="PROSITE" id="PS50893"/>
    </source>
</evidence>
<comment type="similarity">
    <text evidence="10">Belongs to the ABC transporter superfamily. Multidrug exporter LmrA (TC 3.A.1.117.1) family.</text>
</comment>
<dbReference type="InterPro" id="IPR003439">
    <property type="entry name" value="ABC_transporter-like_ATP-bd"/>
</dbReference>
<dbReference type="GO" id="GO:0016887">
    <property type="term" value="F:ATP hydrolysis activity"/>
    <property type="evidence" value="ECO:0007669"/>
    <property type="project" value="InterPro"/>
</dbReference>
<dbReference type="GO" id="GO:0015421">
    <property type="term" value="F:ABC-type oligopeptide transporter activity"/>
    <property type="evidence" value="ECO:0007669"/>
    <property type="project" value="TreeGrafter"/>
</dbReference>
<dbReference type="CDD" id="cd07346">
    <property type="entry name" value="ABC_6TM_exporters"/>
    <property type="match status" value="1"/>
</dbReference>
<keyword evidence="4" id="KW-0547">Nucleotide-binding</keyword>
<evidence type="ECO:0000256" key="1">
    <source>
        <dbReference type="ARBA" id="ARBA00004651"/>
    </source>
</evidence>
<dbReference type="InterPro" id="IPR003593">
    <property type="entry name" value="AAA+_ATPase"/>
</dbReference>
<dbReference type="PATRIC" id="fig|1302272.5.peg.1556"/>
<dbReference type="FunFam" id="3.40.50.300:FF:000218">
    <property type="entry name" value="Multidrug ABC transporter ATP-binding protein"/>
    <property type="match status" value="1"/>
</dbReference>
<dbReference type="InterPro" id="IPR011527">
    <property type="entry name" value="ABC1_TM_dom"/>
</dbReference>
<feature type="domain" description="ABC transmembrane type-1" evidence="14">
    <location>
        <begin position="30"/>
        <end position="312"/>
    </location>
</feature>
<evidence type="ECO:0000259" key="14">
    <source>
        <dbReference type="PROSITE" id="PS50929"/>
    </source>
</evidence>
<proteinExistence type="inferred from homology"/>
<comment type="catalytic activity">
    <reaction evidence="8">
        <text>ATP + H2O + xenobioticSide 1 = ADP + phosphate + xenobioticSide 2.</text>
        <dbReference type="EC" id="7.6.2.2"/>
    </reaction>
</comment>
<accession>A0A0R1HV50</accession>
<dbReference type="InterPro" id="IPR017871">
    <property type="entry name" value="ABC_transporter-like_CS"/>
</dbReference>
<evidence type="ECO:0000256" key="10">
    <source>
        <dbReference type="ARBA" id="ARBA00061674"/>
    </source>
</evidence>
<keyword evidence="16" id="KW-1185">Reference proteome</keyword>
<dbReference type="STRING" id="1302272.FC96_GL001539"/>
<evidence type="ECO:0000313" key="16">
    <source>
        <dbReference type="Proteomes" id="UP000050911"/>
    </source>
</evidence>
<gene>
    <name evidence="15" type="ORF">FC96_GL001539</name>
</gene>
<dbReference type="Proteomes" id="UP000050911">
    <property type="component" value="Unassembled WGS sequence"/>
</dbReference>
<sequence length="587" mass="65057">MDATQEPTSSMLDMFRFVFGKVLKNRWLLILNVAALTIITLLQFVVPQIEQYIIDSVIPNKNLTWLAQAIALLLGSAVALGIFNYLSTYYMTVMSQAAIFDLRDDLYRHILSQDTRFFESSRTGDLMTRLTSDIGNLQSLISANMLGIVGNLFTFVGVLIFIYWINWQMALAVTLTFPLEFLLYRVFRGRIHSAFQRARASQARMSNQMQQTLTQIDLIKSYTSEDLEADQFDHVSDENRKNMVAAGRNQAIFSPLVDGINTLGIAIVLLLGAYFIINDQLKIGQMVAYLSYVAMVQAPISSLTRLLNQLQQAQVSYGRVRAILDSTPQLKNAANPVAFPKLQHGITLDHVTFNYDHSKNPHNATVTDVSFQIPYGETTALVGHSGSGKTTLTRLIDRLYDLNGGDILFDDTSIKTIDIKSLRENVAIVSQDVFVIDGSIRDNVVYGRQDASDDDVLQVLKLADLADFVNGLSDGLDTQVGERGVKLSGGQKQRLSIARALLKDAPIIILDEATASLDNESEKAIQHALDNLLKSRTALVIAHRLSTIHNADQIVVLDDGQVVETGNHATLMAKNGAYAALYNAQFE</sequence>
<keyword evidence="7 12" id="KW-0472">Membrane</keyword>
<evidence type="ECO:0000256" key="12">
    <source>
        <dbReference type="SAM" id="Phobius"/>
    </source>
</evidence>
<evidence type="ECO:0000256" key="6">
    <source>
        <dbReference type="ARBA" id="ARBA00022989"/>
    </source>
</evidence>
<dbReference type="SMART" id="SM00382">
    <property type="entry name" value="AAA"/>
    <property type="match status" value="1"/>
</dbReference>
<reference evidence="15 16" key="1">
    <citation type="journal article" date="2015" name="Genome Announc.">
        <title>Expanding the biotechnology potential of lactobacilli through comparative genomics of 213 strains and associated genera.</title>
        <authorList>
            <person name="Sun Z."/>
            <person name="Harris H.M."/>
            <person name="McCann A."/>
            <person name="Guo C."/>
            <person name="Argimon S."/>
            <person name="Zhang W."/>
            <person name="Yang X."/>
            <person name="Jeffery I.B."/>
            <person name="Cooney J.C."/>
            <person name="Kagawa T.F."/>
            <person name="Liu W."/>
            <person name="Song Y."/>
            <person name="Salvetti E."/>
            <person name="Wrobel A."/>
            <person name="Rasinkangas P."/>
            <person name="Parkhill J."/>
            <person name="Rea M.C."/>
            <person name="O'Sullivan O."/>
            <person name="Ritari J."/>
            <person name="Douillard F.P."/>
            <person name="Paul Ross R."/>
            <person name="Yang R."/>
            <person name="Briner A.E."/>
            <person name="Felis G.E."/>
            <person name="de Vos W.M."/>
            <person name="Barrangou R."/>
            <person name="Klaenhammer T.R."/>
            <person name="Caufield P.W."/>
            <person name="Cui Y."/>
            <person name="Zhang H."/>
            <person name="O'Toole P.W."/>
        </authorList>
    </citation>
    <scope>NUCLEOTIDE SEQUENCE [LARGE SCALE GENOMIC DNA]</scope>
    <source>
        <strain evidence="15 16">JCM 15530</strain>
    </source>
</reference>
<evidence type="ECO:0000256" key="7">
    <source>
        <dbReference type="ARBA" id="ARBA00023136"/>
    </source>
</evidence>
<comment type="function">
    <text evidence="9">Efflux transporter for a variety of amphiphilic cationic compounds, including antibiotics.</text>
</comment>
<dbReference type="Gene3D" id="1.20.1560.10">
    <property type="entry name" value="ABC transporter type 1, transmembrane domain"/>
    <property type="match status" value="1"/>
</dbReference>
<evidence type="ECO:0000256" key="8">
    <source>
        <dbReference type="ARBA" id="ARBA00034018"/>
    </source>
</evidence>
<protein>
    <recommendedName>
        <fullName evidence="11">Multidrug resistance ABC transporter ATP-binding and permease protein</fullName>
        <ecNumber evidence="2">7.6.2.2</ecNumber>
    </recommendedName>
</protein>
<dbReference type="PANTHER" id="PTHR43394:SF1">
    <property type="entry name" value="ATP-BINDING CASSETTE SUB-FAMILY B MEMBER 10, MITOCHONDRIAL"/>
    <property type="match status" value="1"/>
</dbReference>
<dbReference type="Pfam" id="PF00005">
    <property type="entry name" value="ABC_tran"/>
    <property type="match status" value="1"/>
</dbReference>
<name>A0A0R1HV50_9LACO</name>
<feature type="transmembrane region" description="Helical" evidence="12">
    <location>
        <begin position="65"/>
        <end position="86"/>
    </location>
</feature>
<dbReference type="GO" id="GO:0008559">
    <property type="term" value="F:ABC-type xenobiotic transporter activity"/>
    <property type="evidence" value="ECO:0007669"/>
    <property type="project" value="UniProtKB-EC"/>
</dbReference>
<evidence type="ECO:0000256" key="3">
    <source>
        <dbReference type="ARBA" id="ARBA00022692"/>
    </source>
</evidence>
<evidence type="ECO:0000313" key="15">
    <source>
        <dbReference type="EMBL" id="KRK48435.1"/>
    </source>
</evidence>
<dbReference type="AlphaFoldDB" id="A0A0R1HV50"/>
<feature type="transmembrane region" description="Helical" evidence="12">
    <location>
        <begin position="27"/>
        <end position="45"/>
    </location>
</feature>
<feature type="domain" description="ABC transporter" evidence="13">
    <location>
        <begin position="346"/>
        <end position="584"/>
    </location>
</feature>
<dbReference type="PROSITE" id="PS50893">
    <property type="entry name" value="ABC_TRANSPORTER_2"/>
    <property type="match status" value="1"/>
</dbReference>
<keyword evidence="6 12" id="KW-1133">Transmembrane helix</keyword>
<dbReference type="SUPFAM" id="SSF52540">
    <property type="entry name" value="P-loop containing nucleoside triphosphate hydrolases"/>
    <property type="match status" value="1"/>
</dbReference>